<proteinExistence type="predicted"/>
<dbReference type="AlphaFoldDB" id="A0AAV7UCG1"/>
<reference evidence="1" key="1">
    <citation type="journal article" date="2022" name="bioRxiv">
        <title>Sequencing and chromosome-scale assembly of the giantPleurodeles waltlgenome.</title>
        <authorList>
            <person name="Brown T."/>
            <person name="Elewa A."/>
            <person name="Iarovenko S."/>
            <person name="Subramanian E."/>
            <person name="Araus A.J."/>
            <person name="Petzold A."/>
            <person name="Susuki M."/>
            <person name="Suzuki K.-i.T."/>
            <person name="Hayashi T."/>
            <person name="Toyoda A."/>
            <person name="Oliveira C."/>
            <person name="Osipova E."/>
            <person name="Leigh N.D."/>
            <person name="Simon A."/>
            <person name="Yun M.H."/>
        </authorList>
    </citation>
    <scope>NUCLEOTIDE SEQUENCE</scope>
    <source>
        <strain evidence="1">20211129_DDA</strain>
        <tissue evidence="1">Liver</tissue>
    </source>
</reference>
<gene>
    <name evidence="1" type="ORF">NDU88_002766</name>
</gene>
<accession>A0AAV7UCG1</accession>
<keyword evidence="2" id="KW-1185">Reference proteome</keyword>
<sequence>MLQVPPGTLLLVPASARSNLRSPALLLLPPSSSYPPSVLLSVFPGARNSPGCSFDAGSPRGFAASSFRSGSTSTCCVYGRAAQHRPVTPLYNRTFFDTSYSPYPTLTETESHFSVTER</sequence>
<evidence type="ECO:0000313" key="1">
    <source>
        <dbReference type="EMBL" id="KAJ1185981.1"/>
    </source>
</evidence>
<dbReference type="EMBL" id="JANPWB010000005">
    <property type="protein sequence ID" value="KAJ1185981.1"/>
    <property type="molecule type" value="Genomic_DNA"/>
</dbReference>
<organism evidence="1 2">
    <name type="scientific">Pleurodeles waltl</name>
    <name type="common">Iberian ribbed newt</name>
    <dbReference type="NCBI Taxonomy" id="8319"/>
    <lineage>
        <taxon>Eukaryota</taxon>
        <taxon>Metazoa</taxon>
        <taxon>Chordata</taxon>
        <taxon>Craniata</taxon>
        <taxon>Vertebrata</taxon>
        <taxon>Euteleostomi</taxon>
        <taxon>Amphibia</taxon>
        <taxon>Batrachia</taxon>
        <taxon>Caudata</taxon>
        <taxon>Salamandroidea</taxon>
        <taxon>Salamandridae</taxon>
        <taxon>Pleurodelinae</taxon>
        <taxon>Pleurodeles</taxon>
    </lineage>
</organism>
<comment type="caution">
    <text evidence="1">The sequence shown here is derived from an EMBL/GenBank/DDBJ whole genome shotgun (WGS) entry which is preliminary data.</text>
</comment>
<name>A0AAV7UCG1_PLEWA</name>
<protein>
    <submittedName>
        <fullName evidence="1">Uncharacterized protein</fullName>
    </submittedName>
</protein>
<dbReference type="Proteomes" id="UP001066276">
    <property type="component" value="Chromosome 3_1"/>
</dbReference>
<evidence type="ECO:0000313" key="2">
    <source>
        <dbReference type="Proteomes" id="UP001066276"/>
    </source>
</evidence>